<evidence type="ECO:0000256" key="4">
    <source>
        <dbReference type="ARBA" id="ARBA00022723"/>
    </source>
</evidence>
<feature type="binding site" evidence="7">
    <location>
        <position position="128"/>
    </location>
    <ligand>
        <name>Zn(2+)</name>
        <dbReference type="ChEBI" id="CHEBI:29105"/>
        <label>2</label>
    </ligand>
</feature>
<dbReference type="GO" id="GO:0004416">
    <property type="term" value="F:hydroxyacylglutathione hydrolase activity"/>
    <property type="evidence" value="ECO:0007669"/>
    <property type="project" value="UniProtKB-UniRule"/>
</dbReference>
<dbReference type="HAMAP" id="MF_01374">
    <property type="entry name" value="Glyoxalase_2"/>
    <property type="match status" value="1"/>
</dbReference>
<evidence type="ECO:0000256" key="2">
    <source>
        <dbReference type="ARBA" id="ARBA00004963"/>
    </source>
</evidence>
<evidence type="ECO:0000256" key="5">
    <source>
        <dbReference type="ARBA" id="ARBA00022801"/>
    </source>
</evidence>
<feature type="binding site" evidence="7">
    <location>
        <position position="55"/>
    </location>
    <ligand>
        <name>Zn(2+)</name>
        <dbReference type="ChEBI" id="CHEBI:29105"/>
        <label>1</label>
    </ligand>
</feature>
<feature type="domain" description="Metallo-beta-lactamase" evidence="8">
    <location>
        <begin position="12"/>
        <end position="166"/>
    </location>
</feature>
<keyword evidence="4 7" id="KW-0479">Metal-binding</keyword>
<dbReference type="InterPro" id="IPR035680">
    <property type="entry name" value="Clx_II_MBL"/>
</dbReference>
<dbReference type="Pfam" id="PF00753">
    <property type="entry name" value="Lactamase_B"/>
    <property type="match status" value="1"/>
</dbReference>
<evidence type="ECO:0000256" key="3">
    <source>
        <dbReference type="ARBA" id="ARBA00006759"/>
    </source>
</evidence>
<feature type="binding site" evidence="7">
    <location>
        <position position="57"/>
    </location>
    <ligand>
        <name>Zn(2+)</name>
        <dbReference type="ChEBI" id="CHEBI:29105"/>
        <label>2</label>
    </ligand>
</feature>
<comment type="cofactor">
    <cofactor evidence="7">
        <name>Zn(2+)</name>
        <dbReference type="ChEBI" id="CHEBI:29105"/>
    </cofactor>
    <text evidence="7">Binds 2 Zn(2+) ions per subunit.</text>
</comment>
<dbReference type="CDD" id="cd07723">
    <property type="entry name" value="hydroxyacylglutathione_hydrolase_MBL-fold"/>
    <property type="match status" value="1"/>
</dbReference>
<comment type="caution">
    <text evidence="9">The sequence shown here is derived from an EMBL/GenBank/DDBJ whole genome shotgun (WGS) entry which is preliminary data.</text>
</comment>
<dbReference type="EMBL" id="SLZY01000009">
    <property type="protein sequence ID" value="TCS71529.1"/>
    <property type="molecule type" value="Genomic_DNA"/>
</dbReference>
<accession>A0A4R3JUN3</accession>
<evidence type="ECO:0000259" key="8">
    <source>
        <dbReference type="SMART" id="SM00849"/>
    </source>
</evidence>
<evidence type="ECO:0000256" key="6">
    <source>
        <dbReference type="ARBA" id="ARBA00022833"/>
    </source>
</evidence>
<dbReference type="GO" id="GO:0019243">
    <property type="term" value="P:methylglyoxal catabolic process to D-lactate via S-lactoyl-glutathione"/>
    <property type="evidence" value="ECO:0007669"/>
    <property type="project" value="UniProtKB-UniRule"/>
</dbReference>
<dbReference type="RefSeq" id="WP_126461211.1">
    <property type="nucleotide sequence ID" value="NZ_AP018721.1"/>
</dbReference>
<dbReference type="PIRSF" id="PIRSF005457">
    <property type="entry name" value="Glx"/>
    <property type="match status" value="1"/>
</dbReference>
<dbReference type="UniPathway" id="UPA00619">
    <property type="reaction ID" value="UER00676"/>
</dbReference>
<dbReference type="OrthoDB" id="9802248at2"/>
<dbReference type="EC" id="3.1.2.6" evidence="7"/>
<dbReference type="PANTHER" id="PTHR43705:SF1">
    <property type="entry name" value="HYDROXYACYLGLUTATHIONE HYDROLASE GLOB"/>
    <property type="match status" value="1"/>
</dbReference>
<dbReference type="InterPro" id="IPR017782">
    <property type="entry name" value="Hydroxyacylglutathione_Hdrlase"/>
</dbReference>
<evidence type="ECO:0000313" key="10">
    <source>
        <dbReference type="Proteomes" id="UP000295135"/>
    </source>
</evidence>
<organism evidence="9 10">
    <name type="scientific">Sulfuritortus calidifontis</name>
    <dbReference type="NCBI Taxonomy" id="1914471"/>
    <lineage>
        <taxon>Bacteria</taxon>
        <taxon>Pseudomonadati</taxon>
        <taxon>Pseudomonadota</taxon>
        <taxon>Betaproteobacteria</taxon>
        <taxon>Nitrosomonadales</taxon>
        <taxon>Thiobacillaceae</taxon>
        <taxon>Sulfuritortus</taxon>
    </lineage>
</organism>
<keyword evidence="10" id="KW-1185">Reference proteome</keyword>
<dbReference type="AlphaFoldDB" id="A0A4R3JUN3"/>
<feature type="binding site" evidence="7">
    <location>
        <position position="58"/>
    </location>
    <ligand>
        <name>Zn(2+)</name>
        <dbReference type="ChEBI" id="CHEBI:29105"/>
        <label>2</label>
    </ligand>
</feature>
<feature type="binding site" evidence="7">
    <location>
        <position position="128"/>
    </location>
    <ligand>
        <name>Zn(2+)</name>
        <dbReference type="ChEBI" id="CHEBI:29105"/>
        <label>1</label>
    </ligand>
</feature>
<feature type="binding site" evidence="7">
    <location>
        <position position="111"/>
    </location>
    <ligand>
        <name>Zn(2+)</name>
        <dbReference type="ChEBI" id="CHEBI:29105"/>
        <label>1</label>
    </ligand>
</feature>
<dbReference type="NCBIfam" id="TIGR03413">
    <property type="entry name" value="GSH_gloB"/>
    <property type="match status" value="1"/>
</dbReference>
<feature type="binding site" evidence="7">
    <location>
        <position position="166"/>
    </location>
    <ligand>
        <name>Zn(2+)</name>
        <dbReference type="ChEBI" id="CHEBI:29105"/>
        <label>2</label>
    </ligand>
</feature>
<name>A0A4R3JUN3_9PROT</name>
<dbReference type="Proteomes" id="UP000295135">
    <property type="component" value="Unassembled WGS sequence"/>
</dbReference>
<dbReference type="SMART" id="SM00849">
    <property type="entry name" value="Lactamase_B"/>
    <property type="match status" value="1"/>
</dbReference>
<keyword evidence="5 7" id="KW-0378">Hydrolase</keyword>
<dbReference type="GO" id="GO:0046872">
    <property type="term" value="F:metal ion binding"/>
    <property type="evidence" value="ECO:0007669"/>
    <property type="project" value="UniProtKB-KW"/>
</dbReference>
<protein>
    <recommendedName>
        <fullName evidence="7">Hydroxyacylglutathione hydrolase</fullName>
        <ecNumber evidence="7">3.1.2.6</ecNumber>
    </recommendedName>
    <alternativeName>
        <fullName evidence="7">Glyoxalase II</fullName>
        <shortName evidence="7">Glx II</shortName>
    </alternativeName>
</protein>
<gene>
    <name evidence="7" type="primary">gloB</name>
    <name evidence="9" type="ORF">EDC61_10975</name>
</gene>
<comment type="function">
    <text evidence="7">Thiolesterase that catalyzes the hydrolysis of S-D-lactoyl-glutathione to form glutathione and D-lactic acid.</text>
</comment>
<keyword evidence="6 7" id="KW-0862">Zinc</keyword>
<comment type="catalytic activity">
    <reaction evidence="1 7">
        <text>an S-(2-hydroxyacyl)glutathione + H2O = a 2-hydroxy carboxylate + glutathione + H(+)</text>
        <dbReference type="Rhea" id="RHEA:21864"/>
        <dbReference type="ChEBI" id="CHEBI:15377"/>
        <dbReference type="ChEBI" id="CHEBI:15378"/>
        <dbReference type="ChEBI" id="CHEBI:57925"/>
        <dbReference type="ChEBI" id="CHEBI:58896"/>
        <dbReference type="ChEBI" id="CHEBI:71261"/>
        <dbReference type="EC" id="3.1.2.6"/>
    </reaction>
</comment>
<evidence type="ECO:0000313" key="9">
    <source>
        <dbReference type="EMBL" id="TCS71529.1"/>
    </source>
</evidence>
<dbReference type="SUPFAM" id="SSF56281">
    <property type="entry name" value="Metallo-hydrolase/oxidoreductase"/>
    <property type="match status" value="1"/>
</dbReference>
<dbReference type="InterPro" id="IPR050110">
    <property type="entry name" value="Glyoxalase_II_hydrolase"/>
</dbReference>
<comment type="subunit">
    <text evidence="7">Monomer.</text>
</comment>
<dbReference type="InterPro" id="IPR001279">
    <property type="entry name" value="Metallo-B-lactamas"/>
</dbReference>
<comment type="pathway">
    <text evidence="2 7">Secondary metabolite metabolism; methylglyoxal degradation; (R)-lactate from methylglyoxal: step 2/2.</text>
</comment>
<evidence type="ECO:0000256" key="7">
    <source>
        <dbReference type="HAMAP-Rule" id="MF_01374"/>
    </source>
</evidence>
<dbReference type="Gene3D" id="3.60.15.10">
    <property type="entry name" value="Ribonuclease Z/Hydroxyacylglutathione hydrolase-like"/>
    <property type="match status" value="1"/>
</dbReference>
<dbReference type="Pfam" id="PF16123">
    <property type="entry name" value="HAGH_C"/>
    <property type="match status" value="1"/>
</dbReference>
<reference evidence="9 10" key="1">
    <citation type="submission" date="2019-03" db="EMBL/GenBank/DDBJ databases">
        <title>Genomic Encyclopedia of Type Strains, Phase IV (KMG-IV): sequencing the most valuable type-strain genomes for metagenomic binning, comparative biology and taxonomic classification.</title>
        <authorList>
            <person name="Goeker M."/>
        </authorList>
    </citation>
    <scope>NUCLEOTIDE SEQUENCE [LARGE SCALE GENOMIC DNA]</scope>
    <source>
        <strain evidence="9 10">DSM 103923</strain>
    </source>
</reference>
<dbReference type="PANTHER" id="PTHR43705">
    <property type="entry name" value="HYDROXYACYLGLUTATHIONE HYDROLASE"/>
    <property type="match status" value="1"/>
</dbReference>
<dbReference type="InterPro" id="IPR036866">
    <property type="entry name" value="RibonucZ/Hydroxyglut_hydro"/>
</dbReference>
<comment type="similarity">
    <text evidence="3 7">Belongs to the metallo-beta-lactamase superfamily. Glyoxalase II family.</text>
</comment>
<evidence type="ECO:0000256" key="1">
    <source>
        <dbReference type="ARBA" id="ARBA00001623"/>
    </source>
</evidence>
<proteinExistence type="inferred from homology"/>
<sequence length="254" mass="27617">MLRLEAIPALKDNYIWALAKGRYCVVVDPGEAAPILSWMTARDLRLAAILITHHHGDHIGGVAGLLQHAPVPVYGPARERIACVDQPLVDGARLELAGIDASFEVLEVPGHTLGHLAYFGEGLLFCGDTLFACGCGRLFEGTPAQMHASLQRLARLPGDTRVCCTHEYTLSNISFALSVDPDNAALRERALREQAKRDRGLPTLPSTLDLELATNPFLRCHTPALRLAAEAHAGRPLKSEAEVLGVVREMKNHF</sequence>
<dbReference type="InterPro" id="IPR032282">
    <property type="entry name" value="HAGH_C"/>
</dbReference>
<feature type="binding site" evidence="7">
    <location>
        <position position="53"/>
    </location>
    <ligand>
        <name>Zn(2+)</name>
        <dbReference type="ChEBI" id="CHEBI:29105"/>
        <label>1</label>
    </ligand>
</feature>